<evidence type="ECO:0000256" key="2">
    <source>
        <dbReference type="ARBA" id="ARBA00029447"/>
    </source>
</evidence>
<dbReference type="SMART" id="SM00304">
    <property type="entry name" value="HAMP"/>
    <property type="match status" value="1"/>
</dbReference>
<dbReference type="eggNOG" id="COG0840">
    <property type="taxonomic scope" value="Bacteria"/>
</dbReference>
<gene>
    <name evidence="7" type="ORF">S58_54610</name>
</gene>
<evidence type="ECO:0000313" key="7">
    <source>
        <dbReference type="EMBL" id="BAM91439.1"/>
    </source>
</evidence>
<dbReference type="GO" id="GO:0007165">
    <property type="term" value="P:signal transduction"/>
    <property type="evidence" value="ECO:0007669"/>
    <property type="project" value="UniProtKB-KW"/>
</dbReference>
<dbReference type="eggNOG" id="COG2770">
    <property type="taxonomic scope" value="Bacteria"/>
</dbReference>
<dbReference type="PROSITE" id="PS50885">
    <property type="entry name" value="HAMP"/>
    <property type="match status" value="1"/>
</dbReference>
<sequence length="577" mass="59081">MLDVLSRFRISTKLVTAALGGIFFVAVMIASQIVGNAIIERGLGSALDQQEIARLAIAAKSEARQMQVAVRDLRLAKTEADIRAAEERLAAGRHAADQLCVEMNRRPVSVDGKARIESLQRSIDAYAAGAKRIAAVRHRLAEDIAAGRSAEIAPLEAEAADLARNVTLPIAKTIDDLADGIVTFASSKAATEKNAAWAVISTSETTSIVVGSIAILVLGAAGLMSVFAVSRPIGLIVHSMTALAGGELSASISGLSRGDEVGDMARATEVFKANLLETQRLRAEQVEAEARAEAQRKTDIENFTTSFESAIGGIVDRVSTSSTSLEQAASTLASTASTTSELSTTVASASEQASASVQSVAAATEEMAATAAEIGRQIDGASRVAREAVAQATSTDESMTKLGAAADKVGSIVGLITAIAQQTNLLALNATIEAARAGSAGRGFAIVASEVKELAAQTADATKDISNYIAEIQSAASAAVGAIKEIMSTISGMSEITGAIAAAAEQQGNATKEISRNVQQAAVGSSQVSSGIVHVQSGATDTGAASSQVLTAAQSLSADGTRLKQEVGSFLARVRTA</sequence>
<keyword evidence="4" id="KW-0472">Membrane</keyword>
<evidence type="ECO:0000256" key="3">
    <source>
        <dbReference type="PROSITE-ProRule" id="PRU00284"/>
    </source>
</evidence>
<reference evidence="7 8" key="1">
    <citation type="journal article" date="2013" name="Appl. Environ. Microbiol.">
        <title>Genome analysis suggests that the soil oligotrophic bacterium Agromonas oligotrophica (Bradyrhizobium oligotrophicum) is a nitrogen-fixing symbiont of Aeschynomene indica.</title>
        <authorList>
            <person name="Okubo T."/>
            <person name="Fukushima S."/>
            <person name="Itakura M."/>
            <person name="Oshima K."/>
            <person name="Longtonglang A."/>
            <person name="Teaumroong N."/>
            <person name="Mitsui H."/>
            <person name="Hattori M."/>
            <person name="Hattori R."/>
            <person name="Hattori T."/>
            <person name="Minamisawa K."/>
        </authorList>
    </citation>
    <scope>NUCLEOTIDE SEQUENCE [LARGE SCALE GENOMIC DNA]</scope>
    <source>
        <strain evidence="7 8">S58</strain>
    </source>
</reference>
<dbReference type="AlphaFoldDB" id="M4ZCD0"/>
<evidence type="ECO:0000259" key="5">
    <source>
        <dbReference type="PROSITE" id="PS50111"/>
    </source>
</evidence>
<keyword evidence="1 3" id="KW-0807">Transducer</keyword>
<dbReference type="KEGG" id="aol:S58_54610"/>
<feature type="transmembrane region" description="Helical" evidence="4">
    <location>
        <begin position="12"/>
        <end position="34"/>
    </location>
</feature>
<keyword evidence="7" id="KW-0675">Receptor</keyword>
<feature type="domain" description="Methyl-accepting transducer" evidence="5">
    <location>
        <begin position="321"/>
        <end position="557"/>
    </location>
</feature>
<feature type="transmembrane region" description="Helical" evidence="4">
    <location>
        <begin position="208"/>
        <end position="230"/>
    </location>
</feature>
<keyword evidence="4" id="KW-1133">Transmembrane helix</keyword>
<protein>
    <submittedName>
        <fullName evidence="7">Methyl-accepting chemotaxis receptor/sensory transducer signal peptide</fullName>
    </submittedName>
</protein>
<dbReference type="PROSITE" id="PS50111">
    <property type="entry name" value="CHEMOTAXIS_TRANSDUC_2"/>
    <property type="match status" value="1"/>
</dbReference>
<evidence type="ECO:0000256" key="4">
    <source>
        <dbReference type="SAM" id="Phobius"/>
    </source>
</evidence>
<keyword evidence="4" id="KW-0812">Transmembrane</keyword>
<organism evidence="7 8">
    <name type="scientific">Bradyrhizobium oligotrophicum S58</name>
    <dbReference type="NCBI Taxonomy" id="1245469"/>
    <lineage>
        <taxon>Bacteria</taxon>
        <taxon>Pseudomonadati</taxon>
        <taxon>Pseudomonadota</taxon>
        <taxon>Alphaproteobacteria</taxon>
        <taxon>Hyphomicrobiales</taxon>
        <taxon>Nitrobacteraceae</taxon>
        <taxon>Bradyrhizobium</taxon>
    </lineage>
</organism>
<dbReference type="Proteomes" id="UP000011841">
    <property type="component" value="Chromosome"/>
</dbReference>
<evidence type="ECO:0000256" key="1">
    <source>
        <dbReference type="ARBA" id="ARBA00023224"/>
    </source>
</evidence>
<accession>M4ZCD0</accession>
<dbReference type="Gene3D" id="1.10.287.950">
    <property type="entry name" value="Methyl-accepting chemotaxis protein"/>
    <property type="match status" value="1"/>
</dbReference>
<dbReference type="Pfam" id="PF00015">
    <property type="entry name" value="MCPsignal"/>
    <property type="match status" value="1"/>
</dbReference>
<dbReference type="GO" id="GO:0016020">
    <property type="term" value="C:membrane"/>
    <property type="evidence" value="ECO:0007669"/>
    <property type="project" value="InterPro"/>
</dbReference>
<dbReference type="PATRIC" id="fig|1245469.3.peg.5587"/>
<dbReference type="RefSeq" id="WP_015668527.1">
    <property type="nucleotide sequence ID" value="NC_020453.1"/>
</dbReference>
<dbReference type="SUPFAM" id="SSF58104">
    <property type="entry name" value="Methyl-accepting chemotaxis protein (MCP) signaling domain"/>
    <property type="match status" value="1"/>
</dbReference>
<comment type="similarity">
    <text evidence="2">Belongs to the methyl-accepting chemotaxis (MCP) protein family.</text>
</comment>
<dbReference type="InterPro" id="IPR004089">
    <property type="entry name" value="MCPsignal_dom"/>
</dbReference>
<dbReference type="EMBL" id="AP012603">
    <property type="protein sequence ID" value="BAM91439.1"/>
    <property type="molecule type" value="Genomic_DNA"/>
</dbReference>
<dbReference type="STRING" id="1245469.S58_54610"/>
<dbReference type="PANTHER" id="PTHR32089:SF112">
    <property type="entry name" value="LYSOZYME-LIKE PROTEIN-RELATED"/>
    <property type="match status" value="1"/>
</dbReference>
<dbReference type="HOGENOM" id="CLU_000445_107_27_5"/>
<evidence type="ECO:0000259" key="6">
    <source>
        <dbReference type="PROSITE" id="PS50885"/>
    </source>
</evidence>
<name>M4ZCD0_9BRAD</name>
<keyword evidence="8" id="KW-1185">Reference proteome</keyword>
<dbReference type="SMART" id="SM00283">
    <property type="entry name" value="MA"/>
    <property type="match status" value="1"/>
</dbReference>
<dbReference type="PANTHER" id="PTHR32089">
    <property type="entry name" value="METHYL-ACCEPTING CHEMOTAXIS PROTEIN MCPB"/>
    <property type="match status" value="1"/>
</dbReference>
<dbReference type="OrthoDB" id="8255792at2"/>
<dbReference type="GeneID" id="301819207"/>
<feature type="domain" description="HAMP" evidence="6">
    <location>
        <begin position="227"/>
        <end position="280"/>
    </location>
</feature>
<dbReference type="InterPro" id="IPR003660">
    <property type="entry name" value="HAMP_dom"/>
</dbReference>
<proteinExistence type="inferred from homology"/>
<evidence type="ECO:0000313" key="8">
    <source>
        <dbReference type="Proteomes" id="UP000011841"/>
    </source>
</evidence>
<dbReference type="Pfam" id="PF00672">
    <property type="entry name" value="HAMP"/>
    <property type="match status" value="1"/>
</dbReference>